<organism evidence="10 11">
    <name type="scientific">Ficus carica</name>
    <name type="common">Common fig</name>
    <dbReference type="NCBI Taxonomy" id="3494"/>
    <lineage>
        <taxon>Eukaryota</taxon>
        <taxon>Viridiplantae</taxon>
        <taxon>Streptophyta</taxon>
        <taxon>Embryophyta</taxon>
        <taxon>Tracheophyta</taxon>
        <taxon>Spermatophyta</taxon>
        <taxon>Magnoliopsida</taxon>
        <taxon>eudicotyledons</taxon>
        <taxon>Gunneridae</taxon>
        <taxon>Pentapetalae</taxon>
        <taxon>rosids</taxon>
        <taxon>fabids</taxon>
        <taxon>Rosales</taxon>
        <taxon>Moraceae</taxon>
        <taxon>Ficeae</taxon>
        <taxon>Ficus</taxon>
    </lineage>
</organism>
<dbReference type="Pfam" id="PF02045">
    <property type="entry name" value="CBFB_NFYA"/>
    <property type="match status" value="1"/>
</dbReference>
<accession>A0AA87ZH82</accession>
<keyword evidence="4" id="KW-0010">Activator</keyword>
<evidence type="ECO:0000256" key="8">
    <source>
        <dbReference type="RuleBase" id="RU367155"/>
    </source>
</evidence>
<evidence type="ECO:0000256" key="6">
    <source>
        <dbReference type="ARBA" id="ARBA00023242"/>
    </source>
</evidence>
<comment type="subunit">
    <text evidence="7">Heterotrimeric transcription factor composed of three components, NF-YA, NF-YB and NF-YC. NF-YB and NF-YC must interact and dimerize for NF-YA association and DNA binding.</text>
</comment>
<dbReference type="PROSITE" id="PS00686">
    <property type="entry name" value="NFYA_HAP2_1"/>
    <property type="match status" value="1"/>
</dbReference>
<comment type="caution">
    <text evidence="10">The sequence shown here is derived from an EMBL/GenBank/DDBJ whole genome shotgun (WGS) entry which is preliminary data.</text>
</comment>
<keyword evidence="3 8" id="KW-0238">DNA-binding</keyword>
<dbReference type="EMBL" id="BTGU01000001">
    <property type="protein sequence ID" value="GMN26293.1"/>
    <property type="molecule type" value="Genomic_DNA"/>
</dbReference>
<dbReference type="InterPro" id="IPR001289">
    <property type="entry name" value="NFYA"/>
</dbReference>
<reference evidence="10" key="1">
    <citation type="submission" date="2023-07" db="EMBL/GenBank/DDBJ databases">
        <title>draft genome sequence of fig (Ficus carica).</title>
        <authorList>
            <person name="Takahashi T."/>
            <person name="Nishimura K."/>
        </authorList>
    </citation>
    <scope>NUCLEOTIDE SEQUENCE</scope>
</reference>
<evidence type="ECO:0000256" key="3">
    <source>
        <dbReference type="ARBA" id="ARBA00023125"/>
    </source>
</evidence>
<sequence>MRPKSQNTDGLGLDSHNITPTNVYSEPWWRGVGYNPISPPLTARNASNSSSLDCPNGASESNEDHSLSDGGPNEEDDDATKDSHVSASPRSVGNYGQEHQIMQHVSSTMPALRDECLTQPPQLELVGHSIACASNPYQDPYYGGMMTAYGHQPLDYPPFFGVPQARMPLPLEMAQEPVYVNAKQYQGILRRRQARAKAELEKKLIKVRKPYLHESRHQHAMRRARGSGGRFAKKTDGDASNHAENEKGSVSGQAYSSMSACSSGSEPLASDSNETWNSSNGQHEARGSQVRDPYTARMKEQRKGTVQASNEEACRRIKLRAGVLQYSKLLGTGVECFGRKILPLLKWWGVNPPVICSTLLAIYVPSGKSFLAFVCGCGMDGREEEIGGWASAPPPSPTPRTPNGLSASTSSPSPPPSPPSSPRLPSLPTIAFPVVIRGSKPTFRGTPTVSLTTFFSVDEFQRTSGGGVVGGWLKSGSREDLQMGLREGGGDLGFPSSGLESHNVANGFFSAQTPTTRSAISDIFLLPLPGRRIHCTAYASREMGEASDKQQMGAGGEEHEGGE</sequence>
<evidence type="ECO:0000313" key="10">
    <source>
        <dbReference type="EMBL" id="GMN26293.1"/>
    </source>
</evidence>
<evidence type="ECO:0000256" key="5">
    <source>
        <dbReference type="ARBA" id="ARBA00023163"/>
    </source>
</evidence>
<feature type="compositionally biased region" description="Polar residues" evidence="9">
    <location>
        <begin position="270"/>
        <end position="282"/>
    </location>
</feature>
<feature type="compositionally biased region" description="Basic and acidic residues" evidence="9">
    <location>
        <begin position="233"/>
        <end position="247"/>
    </location>
</feature>
<keyword evidence="6 8" id="KW-0539">Nucleus</keyword>
<evidence type="ECO:0000256" key="1">
    <source>
        <dbReference type="ARBA" id="ARBA00004123"/>
    </source>
</evidence>
<keyword evidence="2 8" id="KW-0805">Transcription regulation</keyword>
<dbReference type="GO" id="GO:0016602">
    <property type="term" value="C:CCAAT-binding factor complex"/>
    <property type="evidence" value="ECO:0007669"/>
    <property type="project" value="InterPro"/>
</dbReference>
<feature type="region of interest" description="Disordered" evidence="9">
    <location>
        <begin position="210"/>
        <end position="293"/>
    </location>
</feature>
<comment type="function">
    <text evidence="8">Component of the sequence-specific heterotrimeric transcription factor (NF-Y) which specifically recognizes a 5'-CCAAT-3' box motif found in the promoters of its target genes.</text>
</comment>
<evidence type="ECO:0000313" key="11">
    <source>
        <dbReference type="Proteomes" id="UP001187192"/>
    </source>
</evidence>
<comment type="subcellular location">
    <subcellularLocation>
        <location evidence="1 8">Nucleus</location>
    </subcellularLocation>
</comment>
<dbReference type="Proteomes" id="UP001187192">
    <property type="component" value="Unassembled WGS sequence"/>
</dbReference>
<feature type="compositionally biased region" description="Pro residues" evidence="9">
    <location>
        <begin position="412"/>
        <end position="422"/>
    </location>
</feature>
<name>A0AA87ZH82_FICCA</name>
<keyword evidence="11" id="KW-1185">Reference proteome</keyword>
<feature type="compositionally biased region" description="Polar residues" evidence="9">
    <location>
        <begin position="44"/>
        <end position="53"/>
    </location>
</feature>
<evidence type="ECO:0000256" key="4">
    <source>
        <dbReference type="ARBA" id="ARBA00023159"/>
    </source>
</evidence>
<dbReference type="SMART" id="SM00521">
    <property type="entry name" value="CBF"/>
    <property type="match status" value="1"/>
</dbReference>
<comment type="similarity">
    <text evidence="8">Belongs to the NFYA/HAP2 subunit family.</text>
</comment>
<feature type="compositionally biased region" description="Low complexity" evidence="9">
    <location>
        <begin position="251"/>
        <end position="265"/>
    </location>
</feature>
<feature type="region of interest" description="Disordered" evidence="9">
    <location>
        <begin position="386"/>
        <end position="424"/>
    </location>
</feature>
<dbReference type="GO" id="GO:0003677">
    <property type="term" value="F:DNA binding"/>
    <property type="evidence" value="ECO:0007669"/>
    <property type="project" value="UniProtKB-KW"/>
</dbReference>
<dbReference type="PANTHER" id="PTHR12632">
    <property type="entry name" value="TRANSCRIPTION FACTOR NF-Y ALPHA-RELATED"/>
    <property type="match status" value="1"/>
</dbReference>
<evidence type="ECO:0000256" key="7">
    <source>
        <dbReference type="ARBA" id="ARBA00025911"/>
    </source>
</evidence>
<dbReference type="InterPro" id="IPR018362">
    <property type="entry name" value="CCAAT-binding_factor_CS"/>
</dbReference>
<evidence type="ECO:0000256" key="2">
    <source>
        <dbReference type="ARBA" id="ARBA00023015"/>
    </source>
</evidence>
<feature type="region of interest" description="Disordered" evidence="9">
    <location>
        <begin position="1"/>
        <end position="96"/>
    </location>
</feature>
<feature type="region of interest" description="Disordered" evidence="9">
    <location>
        <begin position="541"/>
        <end position="563"/>
    </location>
</feature>
<dbReference type="PRINTS" id="PR00616">
    <property type="entry name" value="CCAATSUBUNTB"/>
</dbReference>
<dbReference type="AlphaFoldDB" id="A0AA87ZH82"/>
<feature type="compositionally biased region" description="Low complexity" evidence="9">
    <location>
        <begin position="401"/>
        <end position="411"/>
    </location>
</feature>
<evidence type="ECO:0000256" key="9">
    <source>
        <dbReference type="SAM" id="MobiDB-lite"/>
    </source>
</evidence>
<dbReference type="PROSITE" id="PS51152">
    <property type="entry name" value="NFYA_HAP2_2"/>
    <property type="match status" value="1"/>
</dbReference>
<proteinExistence type="inferred from homology"/>
<protein>
    <recommendedName>
        <fullName evidence="8">Nuclear transcription factor Y subunit</fullName>
    </recommendedName>
</protein>
<gene>
    <name evidence="10" type="ORF">TIFTF001_001256</name>
</gene>
<keyword evidence="5 8" id="KW-0804">Transcription</keyword>
<dbReference type="GO" id="GO:0003700">
    <property type="term" value="F:DNA-binding transcription factor activity"/>
    <property type="evidence" value="ECO:0007669"/>
    <property type="project" value="UniProtKB-UniRule"/>
</dbReference>
<dbReference type="Gene3D" id="6.10.250.2430">
    <property type="match status" value="1"/>
</dbReference>